<dbReference type="Proteomes" id="UP001322277">
    <property type="component" value="Chromosome 4"/>
</dbReference>
<dbReference type="EMBL" id="CP137308">
    <property type="protein sequence ID" value="WQF82056.1"/>
    <property type="molecule type" value="Genomic_DNA"/>
</dbReference>
<proteinExistence type="predicted"/>
<evidence type="ECO:0000313" key="1">
    <source>
        <dbReference type="EMBL" id="WQF82056.1"/>
    </source>
</evidence>
<dbReference type="RefSeq" id="XP_062779280.1">
    <property type="nucleotide sequence ID" value="XM_062923229.1"/>
</dbReference>
<organism evidence="1 2">
    <name type="scientific">Colletotrichum destructivum</name>
    <dbReference type="NCBI Taxonomy" id="34406"/>
    <lineage>
        <taxon>Eukaryota</taxon>
        <taxon>Fungi</taxon>
        <taxon>Dikarya</taxon>
        <taxon>Ascomycota</taxon>
        <taxon>Pezizomycotina</taxon>
        <taxon>Sordariomycetes</taxon>
        <taxon>Hypocreomycetidae</taxon>
        <taxon>Glomerellales</taxon>
        <taxon>Glomerellaceae</taxon>
        <taxon>Colletotrichum</taxon>
        <taxon>Colletotrichum destructivum species complex</taxon>
    </lineage>
</organism>
<evidence type="ECO:0000313" key="2">
    <source>
        <dbReference type="Proteomes" id="UP001322277"/>
    </source>
</evidence>
<gene>
    <name evidence="1" type="ORF">CDEST_07070</name>
</gene>
<protein>
    <submittedName>
        <fullName evidence="1">Uncharacterized protein</fullName>
    </submittedName>
</protein>
<dbReference type="KEGG" id="cdet:87943573"/>
<reference evidence="2" key="1">
    <citation type="journal article" date="2023" name="bioRxiv">
        <title>Complete genome of the Medicago anthracnose fungus, Colletotrichum destructivum, reveals a mini-chromosome-like region within a core chromosome.</title>
        <authorList>
            <person name="Lapalu N."/>
            <person name="Simon A."/>
            <person name="Lu A."/>
            <person name="Plaumann P.-L."/>
            <person name="Amselem J."/>
            <person name="Pigne S."/>
            <person name="Auger A."/>
            <person name="Koch C."/>
            <person name="Dallery J.-F."/>
            <person name="O'Connell R.J."/>
        </authorList>
    </citation>
    <scope>NUCLEOTIDE SEQUENCE [LARGE SCALE GENOMIC DNA]</scope>
    <source>
        <strain evidence="2">CBS 520.97</strain>
    </source>
</reference>
<dbReference type="GeneID" id="87943573"/>
<dbReference type="AlphaFoldDB" id="A0AAX4IFB6"/>
<name>A0AAX4IFB6_9PEZI</name>
<keyword evidence="2" id="KW-1185">Reference proteome</keyword>
<accession>A0AAX4IFB6</accession>
<sequence>MNLGTVDSHSQAVEKDEAWARQTSNLLIKLIAVLSKTIKTYRRFDAIDASLINRADGGLSSRTENTLHLIKLIVDDLDGFLEDFKDLKNLVEEFKSQIGLHVTVDGGRAISLQHWNVTIVG</sequence>